<feature type="chain" id="PRO_5008914175" evidence="2">
    <location>
        <begin position="25"/>
        <end position="288"/>
    </location>
</feature>
<dbReference type="SUPFAM" id="SSF55797">
    <property type="entry name" value="PR-1-like"/>
    <property type="match status" value="1"/>
</dbReference>
<comment type="caution">
    <text evidence="4">The sequence shown here is derived from an EMBL/GenBank/DDBJ whole genome shotgun (WGS) entry which is preliminary data.</text>
</comment>
<feature type="domain" description="SCP" evidence="3">
    <location>
        <begin position="105"/>
        <end position="241"/>
    </location>
</feature>
<feature type="region of interest" description="Disordered" evidence="1">
    <location>
        <begin position="62"/>
        <end position="85"/>
    </location>
</feature>
<gene>
    <name evidence="4" type="ORF">cyc_03341</name>
</gene>
<proteinExistence type="predicted"/>
<dbReference type="InterPro" id="IPR018244">
    <property type="entry name" value="Allrgn_V5/Tpx1_CS"/>
</dbReference>
<dbReference type="InParanoid" id="A0A1D3D5S2"/>
<dbReference type="PROSITE" id="PS01010">
    <property type="entry name" value="CRISP_2"/>
    <property type="match status" value="1"/>
</dbReference>
<organism evidence="4 5">
    <name type="scientific">Cyclospora cayetanensis</name>
    <dbReference type="NCBI Taxonomy" id="88456"/>
    <lineage>
        <taxon>Eukaryota</taxon>
        <taxon>Sar</taxon>
        <taxon>Alveolata</taxon>
        <taxon>Apicomplexa</taxon>
        <taxon>Conoidasida</taxon>
        <taxon>Coccidia</taxon>
        <taxon>Eucoccidiorida</taxon>
        <taxon>Eimeriorina</taxon>
        <taxon>Eimeriidae</taxon>
        <taxon>Cyclospora</taxon>
    </lineage>
</organism>
<dbReference type="VEuPathDB" id="ToxoDB:LOC34620049"/>
<sequence length="288" mass="30841">MRYLNTSIALAGSLALLLDRGLLAIATTTHQLLDSLNPALPPTKHNVVPSFASEYAWSTAAEPASEGGEITNSSNATEYSKEETETGPALAEVAVSLFGSPKSEDVTADCVNEHNKKRVGNLRKPLMPVHRDPDAIMQALKYMEEVVNNGCPFKHSGAPGFGENLFATSGPVARCRDAVGAWYSEIRYFNGEYPGGKWTVKAGHFTQVMWSSSTGIGCARSIGCPNRILVCNYRPPGNWIGAKPFSEEVWNSIMEASGDSPQRPVGPWTVTAIAALVSLLLSLEATAA</sequence>
<dbReference type="InterPro" id="IPR014044">
    <property type="entry name" value="CAP_dom"/>
</dbReference>
<accession>A0A1D3D5S2</accession>
<keyword evidence="2" id="KW-0732">Signal</keyword>
<dbReference type="InterPro" id="IPR001283">
    <property type="entry name" value="CRISP-related"/>
</dbReference>
<dbReference type="AlphaFoldDB" id="A0A1D3D5S2"/>
<dbReference type="VEuPathDB" id="ToxoDB:cyc_03341"/>
<evidence type="ECO:0000256" key="2">
    <source>
        <dbReference type="SAM" id="SignalP"/>
    </source>
</evidence>
<keyword evidence="5" id="KW-1185">Reference proteome</keyword>
<reference evidence="4 5" key="1">
    <citation type="journal article" date="2016" name="BMC Genomics">
        <title>Comparative genomics reveals Cyclospora cayetanensis possesses coccidia-like metabolism and invasion components but unique surface antigens.</title>
        <authorList>
            <person name="Liu S."/>
            <person name="Wang L."/>
            <person name="Zheng H."/>
            <person name="Xu Z."/>
            <person name="Roellig D.M."/>
            <person name="Li N."/>
            <person name="Frace M.A."/>
            <person name="Tang K."/>
            <person name="Arrowood M.J."/>
            <person name="Moss D.M."/>
            <person name="Zhang L."/>
            <person name="Feng Y."/>
            <person name="Xiao L."/>
        </authorList>
    </citation>
    <scope>NUCLEOTIDE SEQUENCE [LARGE SCALE GENOMIC DNA]</scope>
    <source>
        <strain evidence="4 5">CHN_HEN01</strain>
    </source>
</reference>
<evidence type="ECO:0000313" key="5">
    <source>
        <dbReference type="Proteomes" id="UP000095192"/>
    </source>
</evidence>
<dbReference type="EMBL" id="JROU02000613">
    <property type="protein sequence ID" value="OEH78800.1"/>
    <property type="molecule type" value="Genomic_DNA"/>
</dbReference>
<evidence type="ECO:0000313" key="4">
    <source>
        <dbReference type="EMBL" id="OEH78800.1"/>
    </source>
</evidence>
<dbReference type="PANTHER" id="PTHR10334">
    <property type="entry name" value="CYSTEINE-RICH SECRETORY PROTEIN-RELATED"/>
    <property type="match status" value="1"/>
</dbReference>
<dbReference type="SMART" id="SM00198">
    <property type="entry name" value="SCP"/>
    <property type="match status" value="1"/>
</dbReference>
<dbReference type="InterPro" id="IPR035940">
    <property type="entry name" value="CAP_sf"/>
</dbReference>
<name>A0A1D3D5S2_9EIME</name>
<dbReference type="Pfam" id="PF00188">
    <property type="entry name" value="CAP"/>
    <property type="match status" value="1"/>
</dbReference>
<dbReference type="GO" id="GO:0005576">
    <property type="term" value="C:extracellular region"/>
    <property type="evidence" value="ECO:0007669"/>
    <property type="project" value="InterPro"/>
</dbReference>
<dbReference type="Proteomes" id="UP000095192">
    <property type="component" value="Unassembled WGS sequence"/>
</dbReference>
<dbReference type="PRINTS" id="PR00837">
    <property type="entry name" value="V5TPXLIKE"/>
</dbReference>
<protein>
    <submittedName>
        <fullName evidence="4">Mucin family glycoprotein</fullName>
    </submittedName>
</protein>
<evidence type="ECO:0000256" key="1">
    <source>
        <dbReference type="SAM" id="MobiDB-lite"/>
    </source>
</evidence>
<feature type="signal peptide" evidence="2">
    <location>
        <begin position="1"/>
        <end position="24"/>
    </location>
</feature>
<dbReference type="PROSITE" id="PS01009">
    <property type="entry name" value="CRISP_1"/>
    <property type="match status" value="1"/>
</dbReference>
<evidence type="ECO:0000259" key="3">
    <source>
        <dbReference type="SMART" id="SM00198"/>
    </source>
</evidence>
<dbReference type="Gene3D" id="3.40.33.10">
    <property type="entry name" value="CAP"/>
    <property type="match status" value="1"/>
</dbReference>